<dbReference type="EMBL" id="VIEB01000562">
    <property type="protein sequence ID" value="TQD86572.1"/>
    <property type="molecule type" value="Genomic_DNA"/>
</dbReference>
<dbReference type="PANTHER" id="PTHR13151">
    <property type="entry name" value="CBF1 INTERACTING COREPRESSOR CIR"/>
    <property type="match status" value="1"/>
</dbReference>
<feature type="region of interest" description="Disordered" evidence="1">
    <location>
        <begin position="93"/>
        <end position="149"/>
    </location>
</feature>
<gene>
    <name evidence="2" type="ORF">C1H46_027904</name>
</gene>
<reference evidence="2 3" key="1">
    <citation type="journal article" date="2019" name="G3 (Bethesda)">
        <title>Sequencing of a Wild Apple (Malus baccata) Genome Unravels the Differences Between Cultivated and Wild Apple Species Regarding Disease Resistance and Cold Tolerance.</title>
        <authorList>
            <person name="Chen X."/>
        </authorList>
    </citation>
    <scope>NUCLEOTIDE SEQUENCE [LARGE SCALE GENOMIC DNA]</scope>
    <source>
        <strain evidence="3">cv. Shandingzi</strain>
        <tissue evidence="2">Leaves</tissue>
    </source>
</reference>
<dbReference type="Proteomes" id="UP000315295">
    <property type="component" value="Unassembled WGS sequence"/>
</dbReference>
<dbReference type="STRING" id="106549.A0A540LJU8"/>
<name>A0A540LJU8_MALBA</name>
<feature type="compositionally biased region" description="Low complexity" evidence="1">
    <location>
        <begin position="105"/>
        <end position="134"/>
    </location>
</feature>
<accession>A0A540LJU8</accession>
<keyword evidence="3" id="KW-1185">Reference proteome</keyword>
<proteinExistence type="predicted"/>
<feature type="compositionally biased region" description="Polar residues" evidence="1">
    <location>
        <begin position="1"/>
        <end position="12"/>
    </location>
</feature>
<dbReference type="PANTHER" id="PTHR13151:SF2">
    <property type="entry name" value="COREPRESSOR INTERACTING WITH RBPJ 1"/>
    <property type="match status" value="1"/>
</dbReference>
<feature type="region of interest" description="Disordered" evidence="1">
    <location>
        <begin position="1"/>
        <end position="35"/>
    </location>
</feature>
<evidence type="ECO:0000256" key="1">
    <source>
        <dbReference type="SAM" id="MobiDB-lite"/>
    </source>
</evidence>
<protein>
    <submittedName>
        <fullName evidence="2">Uncharacterized protein</fullName>
    </submittedName>
</protein>
<dbReference type="GO" id="GO:0003714">
    <property type="term" value="F:transcription corepressor activity"/>
    <property type="evidence" value="ECO:0007669"/>
    <property type="project" value="InterPro"/>
</dbReference>
<sequence length="164" mass="18017">MAPSLLPQSVSQVDRRADPCPASASYRGGLPRGTYCTTPTPTTNLLIYAQEQEFFRQATLVSKKDREKIEIMKAVSFMYVRLPGYNAESAKAAEIADESAREHPQTQTQTQTLTDATATSTSSQSPPESMPPSAEHAKKSRPKNVFGCPLPTEQEFEVLKIAPR</sequence>
<dbReference type="InterPro" id="IPR040014">
    <property type="entry name" value="CIR1"/>
</dbReference>
<comment type="caution">
    <text evidence="2">The sequence shown here is derived from an EMBL/GenBank/DDBJ whole genome shotgun (WGS) entry which is preliminary data.</text>
</comment>
<dbReference type="AlphaFoldDB" id="A0A540LJU8"/>
<evidence type="ECO:0000313" key="3">
    <source>
        <dbReference type="Proteomes" id="UP000315295"/>
    </source>
</evidence>
<evidence type="ECO:0000313" key="2">
    <source>
        <dbReference type="EMBL" id="TQD86572.1"/>
    </source>
</evidence>
<organism evidence="2 3">
    <name type="scientific">Malus baccata</name>
    <name type="common">Siberian crab apple</name>
    <name type="synonym">Pyrus baccata</name>
    <dbReference type="NCBI Taxonomy" id="106549"/>
    <lineage>
        <taxon>Eukaryota</taxon>
        <taxon>Viridiplantae</taxon>
        <taxon>Streptophyta</taxon>
        <taxon>Embryophyta</taxon>
        <taxon>Tracheophyta</taxon>
        <taxon>Spermatophyta</taxon>
        <taxon>Magnoliopsida</taxon>
        <taxon>eudicotyledons</taxon>
        <taxon>Gunneridae</taxon>
        <taxon>Pentapetalae</taxon>
        <taxon>rosids</taxon>
        <taxon>fabids</taxon>
        <taxon>Rosales</taxon>
        <taxon>Rosaceae</taxon>
        <taxon>Amygdaloideae</taxon>
        <taxon>Maleae</taxon>
        <taxon>Malus</taxon>
    </lineage>
</organism>
<dbReference type="GO" id="GO:0005634">
    <property type="term" value="C:nucleus"/>
    <property type="evidence" value="ECO:0007669"/>
    <property type="project" value="TreeGrafter"/>
</dbReference>